<dbReference type="EMBL" id="JXMS01000015">
    <property type="protein sequence ID" value="OBQ51484.1"/>
    <property type="molecule type" value="Genomic_DNA"/>
</dbReference>
<evidence type="ECO:0000256" key="2">
    <source>
        <dbReference type="ARBA" id="ARBA00012707"/>
    </source>
</evidence>
<dbReference type="OrthoDB" id="9808984at2"/>
<accession>A0A1B7XC53</accession>
<keyword evidence="7" id="KW-1185">Reference proteome</keyword>
<dbReference type="STRING" id="1560234.SP90_09730"/>
<dbReference type="InterPro" id="IPR042112">
    <property type="entry name" value="P_AcTrfase_dom2"/>
</dbReference>
<evidence type="ECO:0000313" key="7">
    <source>
        <dbReference type="Proteomes" id="UP000091979"/>
    </source>
</evidence>
<organism evidence="6 7">
    <name type="scientific">Halodesulfovibrio spirochaetisodalis</name>
    <dbReference type="NCBI Taxonomy" id="1560234"/>
    <lineage>
        <taxon>Bacteria</taxon>
        <taxon>Pseudomonadati</taxon>
        <taxon>Thermodesulfobacteriota</taxon>
        <taxon>Desulfovibrionia</taxon>
        <taxon>Desulfovibrionales</taxon>
        <taxon>Desulfovibrionaceae</taxon>
        <taxon>Halodesulfovibrio</taxon>
    </lineage>
</organism>
<dbReference type="AlphaFoldDB" id="A0A1B7XC53"/>
<dbReference type="InterPro" id="IPR002505">
    <property type="entry name" value="PTA_PTB"/>
</dbReference>
<dbReference type="PIRSF" id="PIRSF000428">
    <property type="entry name" value="P_Ac_trans"/>
    <property type="match status" value="1"/>
</dbReference>
<dbReference type="NCBIfam" id="NF007233">
    <property type="entry name" value="PRK09653.1"/>
    <property type="match status" value="1"/>
</dbReference>
<dbReference type="GO" id="GO:0008959">
    <property type="term" value="F:phosphate acetyltransferase activity"/>
    <property type="evidence" value="ECO:0007669"/>
    <property type="project" value="UniProtKB-EC"/>
</dbReference>
<dbReference type="Gene3D" id="3.40.50.10950">
    <property type="match status" value="1"/>
</dbReference>
<protein>
    <recommendedName>
        <fullName evidence="2">phosphate acetyltransferase</fullName>
        <ecNumber evidence="2">2.3.1.8</ecNumber>
    </recommendedName>
</protein>
<comment type="caution">
    <text evidence="6">The sequence shown here is derived from an EMBL/GenBank/DDBJ whole genome shotgun (WGS) entry which is preliminary data.</text>
</comment>
<evidence type="ECO:0000313" key="6">
    <source>
        <dbReference type="EMBL" id="OBQ51484.1"/>
    </source>
</evidence>
<dbReference type="InterPro" id="IPR042113">
    <property type="entry name" value="P_AcTrfase_dom1"/>
</dbReference>
<dbReference type="InterPro" id="IPR050500">
    <property type="entry name" value="Phos_Acetyltrans/Butyryltrans"/>
</dbReference>
<reference evidence="6 7" key="1">
    <citation type="submission" date="2015-01" db="EMBL/GenBank/DDBJ databases">
        <title>Desulfovibrio sp. JC271 draft genome sequence.</title>
        <authorList>
            <person name="Shivani Y."/>
            <person name="Subhash Y."/>
            <person name="Sasikala C."/>
            <person name="Ramana C.V."/>
        </authorList>
    </citation>
    <scope>NUCLEOTIDE SEQUENCE [LARGE SCALE GENOMIC DNA]</scope>
    <source>
        <strain evidence="6 7">JC271</strain>
    </source>
</reference>
<dbReference type="InterPro" id="IPR004614">
    <property type="entry name" value="P_AcTrfase"/>
</dbReference>
<keyword evidence="3" id="KW-0808">Transferase</keyword>
<dbReference type="EC" id="2.3.1.8" evidence="2"/>
<evidence type="ECO:0000256" key="3">
    <source>
        <dbReference type="ARBA" id="ARBA00022679"/>
    </source>
</evidence>
<dbReference type="PANTHER" id="PTHR43356">
    <property type="entry name" value="PHOSPHATE ACETYLTRANSFERASE"/>
    <property type="match status" value="1"/>
</dbReference>
<dbReference type="RefSeq" id="WP_066855130.1">
    <property type="nucleotide sequence ID" value="NZ_JXMS01000015.1"/>
</dbReference>
<comment type="similarity">
    <text evidence="1">Belongs to the phosphate acetyltransferase and butyryltransferase family.</text>
</comment>
<name>A0A1B7XC53_9BACT</name>
<dbReference type="Proteomes" id="UP000091979">
    <property type="component" value="Unassembled WGS sequence"/>
</dbReference>
<dbReference type="Gene3D" id="3.40.50.10750">
    <property type="entry name" value="Isocitrate/Isopropylmalate dehydrogenase-like"/>
    <property type="match status" value="1"/>
</dbReference>
<proteinExistence type="inferred from homology"/>
<evidence type="ECO:0000259" key="5">
    <source>
        <dbReference type="Pfam" id="PF01515"/>
    </source>
</evidence>
<evidence type="ECO:0000256" key="4">
    <source>
        <dbReference type="ARBA" id="ARBA00023315"/>
    </source>
</evidence>
<dbReference type="InterPro" id="IPR012147">
    <property type="entry name" value="P_Ac_Bu_trans"/>
</dbReference>
<evidence type="ECO:0000256" key="1">
    <source>
        <dbReference type="ARBA" id="ARBA00005656"/>
    </source>
</evidence>
<feature type="domain" description="Phosphate acetyl/butaryl transferase" evidence="5">
    <location>
        <begin position="3"/>
        <end position="322"/>
    </location>
</feature>
<dbReference type="SUPFAM" id="SSF53659">
    <property type="entry name" value="Isocitrate/Isopropylmalate dehydrogenase-like"/>
    <property type="match status" value="1"/>
</dbReference>
<gene>
    <name evidence="6" type="ORF">SP90_09730</name>
</gene>
<dbReference type="PANTHER" id="PTHR43356:SF1">
    <property type="entry name" value="PHOSPHATE ACETYLTRANSFERASE EUTD"/>
    <property type="match status" value="1"/>
</dbReference>
<sequence>MSILERCKEACRQNPKTVVFPDCLDERVLEAVTRLKADGLCEPVLVQSPFAVRSKMREAKVRTTGITVVDHTSPTLLEKNATEFFAMREKKGKPVTMDAAVKAMRCPLAGAAMMVRRDEAQLGVAGNISSTGDVIRAGLHILPKQKGLKTVSSFFFMIAPEGGKDYIFADCGVVPAPNAATLADIAIASADKARKLLGEDPRVALLSFSTKGSAKHDRVTLVQEALANVRERESDLLIDGELQLDAAIVPSVAASKAPDSPIKGEANVLVFPSLEAGNIAYKLAQRLGGYTALGPLLQGFAAGWHDLSRGCSADDIYKVAVVGQCL</sequence>
<dbReference type="Pfam" id="PF01515">
    <property type="entry name" value="PTA_PTB"/>
    <property type="match status" value="1"/>
</dbReference>
<dbReference type="NCBIfam" id="TIGR00651">
    <property type="entry name" value="pta"/>
    <property type="match status" value="1"/>
</dbReference>
<keyword evidence="4" id="KW-0012">Acyltransferase</keyword>
<dbReference type="PATRIC" id="fig|1560234.3.peg.778"/>